<feature type="transmembrane region" description="Helical" evidence="5">
    <location>
        <begin position="12"/>
        <end position="36"/>
    </location>
</feature>
<dbReference type="AlphaFoldDB" id="A0A4Y2MIY0"/>
<evidence type="ECO:0000256" key="5">
    <source>
        <dbReference type="SAM" id="Phobius"/>
    </source>
</evidence>
<organism evidence="7 8">
    <name type="scientific">Araneus ventricosus</name>
    <name type="common">Orbweaver spider</name>
    <name type="synonym">Epeira ventricosa</name>
    <dbReference type="NCBI Taxonomy" id="182803"/>
    <lineage>
        <taxon>Eukaryota</taxon>
        <taxon>Metazoa</taxon>
        <taxon>Ecdysozoa</taxon>
        <taxon>Arthropoda</taxon>
        <taxon>Chelicerata</taxon>
        <taxon>Arachnida</taxon>
        <taxon>Araneae</taxon>
        <taxon>Araneomorphae</taxon>
        <taxon>Entelegynae</taxon>
        <taxon>Araneoidea</taxon>
        <taxon>Araneidae</taxon>
        <taxon>Araneus</taxon>
    </lineage>
</organism>
<evidence type="ECO:0000313" key="7">
    <source>
        <dbReference type="EMBL" id="GBN26452.1"/>
    </source>
</evidence>
<dbReference type="GO" id="GO:0030246">
    <property type="term" value="F:carbohydrate binding"/>
    <property type="evidence" value="ECO:0007669"/>
    <property type="project" value="UniProtKB-ARBA"/>
</dbReference>
<dbReference type="InterPro" id="IPR020837">
    <property type="entry name" value="Fibrinogen_CS"/>
</dbReference>
<protein>
    <submittedName>
        <fullName evidence="7">Techylectin-5A</fullName>
    </submittedName>
</protein>
<keyword evidence="5" id="KW-0812">Transmembrane</keyword>
<dbReference type="InterPro" id="IPR050373">
    <property type="entry name" value="Fibrinogen_C-term_domain"/>
</dbReference>
<keyword evidence="1" id="KW-0106">Calcium</keyword>
<sequence>MTYSVSFLLKFGLPSVACTCILSFVLHVVLMISMVLTADKIQQGEFFPHVPSACDAIFKVNRVARQFLLKEARLSSLLVMFCIYFSLIFLQLQIFQVLGNTSSTCDHSEKSVSYLDVAVDMISKAKLHFPVCPTLSQNSPSRPMDCEEVLRRGHNESGVYTIWPRNRIMADRSLDVFCDMNTDGGGWTVIQRRGNFSRPADYFFKDWSNYKIGFGDIEKDFWLGNDNIYFLTNQRPYSIRFDLQAVDGEKRHAHYDDFWIEDESNKYRLHIEGYSGDAGDSMSERQNNQKFTTKDQDNDSHAENCAIKYKGAWWYGRCHLSNLNGVYYRGAHESSADGVNWYTFKSHNESLDTTEMKIRPKKFRRKLVSMDTPL</sequence>
<feature type="domain" description="Fibrinogen C-terminal" evidence="6">
    <location>
        <begin position="137"/>
        <end position="362"/>
    </location>
</feature>
<dbReference type="CDD" id="cd00087">
    <property type="entry name" value="FReD"/>
    <property type="match status" value="1"/>
</dbReference>
<dbReference type="PROSITE" id="PS51406">
    <property type="entry name" value="FIBRINOGEN_C_2"/>
    <property type="match status" value="1"/>
</dbReference>
<keyword evidence="2" id="KW-1015">Disulfide bond</keyword>
<comment type="function">
    <text evidence="3">Lectin involved in innate immunity. Agglutinates all types of human erythrocytes, Gram-positive and Gram-negative bacteria. Has a stronger agglutinating activity towards Gram-negative bacteria than towards Gram-positive bacteria. Specifically recognizes acetyl group-containing substances on agglutinated cells. The hemagglutinating activity was inhibited by EDTA, acetyl group-containing mono- and disaccharides, N-acetyl derivatives of amino acids, other acetyl group-containing substances, propionamide and benzamide. Enhances the antimicrobial activity of big defensin against Gram-positive bacteria but not against Gram-negative bacteria.</text>
</comment>
<dbReference type="PROSITE" id="PS00514">
    <property type="entry name" value="FIBRINOGEN_C_1"/>
    <property type="match status" value="1"/>
</dbReference>
<dbReference type="FunFam" id="3.90.215.10:FF:000001">
    <property type="entry name" value="Tenascin isoform 1"/>
    <property type="match status" value="1"/>
</dbReference>
<dbReference type="Proteomes" id="UP000499080">
    <property type="component" value="Unassembled WGS sequence"/>
</dbReference>
<feature type="transmembrane region" description="Helical" evidence="5">
    <location>
        <begin position="74"/>
        <end position="95"/>
    </location>
</feature>
<dbReference type="GO" id="GO:0005615">
    <property type="term" value="C:extracellular space"/>
    <property type="evidence" value="ECO:0007669"/>
    <property type="project" value="TreeGrafter"/>
</dbReference>
<dbReference type="InterPro" id="IPR014716">
    <property type="entry name" value="Fibrinogen_a/b/g_C_1"/>
</dbReference>
<evidence type="ECO:0000259" key="6">
    <source>
        <dbReference type="PROSITE" id="PS51406"/>
    </source>
</evidence>
<dbReference type="Gene3D" id="3.90.215.10">
    <property type="entry name" value="Gamma Fibrinogen, chain A, domain 1"/>
    <property type="match status" value="1"/>
</dbReference>
<keyword evidence="5" id="KW-1133">Transmembrane helix</keyword>
<dbReference type="GO" id="GO:0098609">
    <property type="term" value="P:cell-cell adhesion"/>
    <property type="evidence" value="ECO:0007669"/>
    <property type="project" value="UniProtKB-ARBA"/>
</dbReference>
<dbReference type="Pfam" id="PF00147">
    <property type="entry name" value="Fibrinogen_C"/>
    <property type="match status" value="1"/>
</dbReference>
<dbReference type="SUPFAM" id="SSF56496">
    <property type="entry name" value="Fibrinogen C-terminal domain-like"/>
    <property type="match status" value="1"/>
</dbReference>
<evidence type="ECO:0000256" key="4">
    <source>
        <dbReference type="SAM" id="MobiDB-lite"/>
    </source>
</evidence>
<gene>
    <name evidence="7" type="primary">TL5A_8</name>
    <name evidence="7" type="ORF">AVEN_60369_1</name>
</gene>
<evidence type="ECO:0000313" key="8">
    <source>
        <dbReference type="Proteomes" id="UP000499080"/>
    </source>
</evidence>
<dbReference type="InterPro" id="IPR002181">
    <property type="entry name" value="Fibrinogen_a/b/g_C_dom"/>
</dbReference>
<evidence type="ECO:0000256" key="3">
    <source>
        <dbReference type="ARBA" id="ARBA00053344"/>
    </source>
</evidence>
<reference evidence="7 8" key="1">
    <citation type="journal article" date="2019" name="Sci. Rep.">
        <title>Orb-weaving spider Araneus ventricosus genome elucidates the spidroin gene catalogue.</title>
        <authorList>
            <person name="Kono N."/>
            <person name="Nakamura H."/>
            <person name="Ohtoshi R."/>
            <person name="Moran D.A.P."/>
            <person name="Shinohara A."/>
            <person name="Yoshida Y."/>
            <person name="Fujiwara M."/>
            <person name="Mori M."/>
            <person name="Tomita M."/>
            <person name="Arakawa K."/>
        </authorList>
    </citation>
    <scope>NUCLEOTIDE SEQUENCE [LARGE SCALE GENOMIC DNA]</scope>
</reference>
<accession>A0A4Y2MIY0</accession>
<feature type="region of interest" description="Disordered" evidence="4">
    <location>
        <begin position="278"/>
        <end position="297"/>
    </location>
</feature>
<proteinExistence type="predicted"/>
<dbReference type="InterPro" id="IPR036056">
    <property type="entry name" value="Fibrinogen-like_C"/>
</dbReference>
<evidence type="ECO:0000256" key="1">
    <source>
        <dbReference type="ARBA" id="ARBA00022837"/>
    </source>
</evidence>
<dbReference type="OrthoDB" id="6145874at2759"/>
<dbReference type="SMART" id="SM00186">
    <property type="entry name" value="FBG"/>
    <property type="match status" value="1"/>
</dbReference>
<evidence type="ECO:0000256" key="2">
    <source>
        <dbReference type="ARBA" id="ARBA00023157"/>
    </source>
</evidence>
<dbReference type="NCBIfam" id="NF040941">
    <property type="entry name" value="GGGWT_bact"/>
    <property type="match status" value="1"/>
</dbReference>
<name>A0A4Y2MIY0_ARAVE</name>
<comment type="caution">
    <text evidence="7">The sequence shown here is derived from an EMBL/GenBank/DDBJ whole genome shotgun (WGS) entry which is preliminary data.</text>
</comment>
<keyword evidence="5" id="KW-0472">Membrane</keyword>
<dbReference type="PANTHER" id="PTHR19143">
    <property type="entry name" value="FIBRINOGEN/TENASCIN/ANGIOPOEITIN"/>
    <property type="match status" value="1"/>
</dbReference>
<keyword evidence="8" id="KW-1185">Reference proteome</keyword>
<dbReference type="EMBL" id="BGPR01007385">
    <property type="protein sequence ID" value="GBN26452.1"/>
    <property type="molecule type" value="Genomic_DNA"/>
</dbReference>